<sequence>MKKILFEFSIFLIPVQVENLSTFFTMHEAF</sequence>
<name>A0A2T0WKL9_9BACT</name>
<keyword evidence="2" id="KW-1185">Reference proteome</keyword>
<dbReference type="Proteomes" id="UP000238157">
    <property type="component" value="Unassembled WGS sequence"/>
</dbReference>
<protein>
    <submittedName>
        <fullName evidence="1">Uncharacterized protein</fullName>
    </submittedName>
</protein>
<evidence type="ECO:0000313" key="2">
    <source>
        <dbReference type="Proteomes" id="UP000238157"/>
    </source>
</evidence>
<organism evidence="1 2">
    <name type="scientific">Mongoliibacter ruber</name>
    <dbReference type="NCBI Taxonomy" id="1750599"/>
    <lineage>
        <taxon>Bacteria</taxon>
        <taxon>Pseudomonadati</taxon>
        <taxon>Bacteroidota</taxon>
        <taxon>Cytophagia</taxon>
        <taxon>Cytophagales</taxon>
        <taxon>Cyclobacteriaceae</taxon>
        <taxon>Mongoliibacter</taxon>
    </lineage>
</organism>
<dbReference type="EMBL" id="PVTR01000007">
    <property type="protein sequence ID" value="PRY87202.1"/>
    <property type="molecule type" value="Genomic_DNA"/>
</dbReference>
<evidence type="ECO:0000313" key="1">
    <source>
        <dbReference type="EMBL" id="PRY87202.1"/>
    </source>
</evidence>
<gene>
    <name evidence="1" type="ORF">CLW00_107272</name>
</gene>
<comment type="caution">
    <text evidence="1">The sequence shown here is derived from an EMBL/GenBank/DDBJ whole genome shotgun (WGS) entry which is preliminary data.</text>
</comment>
<proteinExistence type="predicted"/>
<dbReference type="AlphaFoldDB" id="A0A2T0WKL9"/>
<accession>A0A2T0WKL9</accession>
<reference evidence="1 2" key="1">
    <citation type="submission" date="2018-03" db="EMBL/GenBank/DDBJ databases">
        <title>Genomic Encyclopedia of Archaeal and Bacterial Type Strains, Phase II (KMG-II): from individual species to whole genera.</title>
        <authorList>
            <person name="Goeker M."/>
        </authorList>
    </citation>
    <scope>NUCLEOTIDE SEQUENCE [LARGE SCALE GENOMIC DNA]</scope>
    <source>
        <strain evidence="1 2">DSM 27929</strain>
    </source>
</reference>